<dbReference type="GO" id="GO:0005886">
    <property type="term" value="C:plasma membrane"/>
    <property type="evidence" value="ECO:0007669"/>
    <property type="project" value="UniProtKB-SubCell"/>
</dbReference>
<organism evidence="8 9">
    <name type="scientific">Herminiimonas fonticola</name>
    <dbReference type="NCBI Taxonomy" id="303380"/>
    <lineage>
        <taxon>Bacteria</taxon>
        <taxon>Pseudomonadati</taxon>
        <taxon>Pseudomonadota</taxon>
        <taxon>Betaproteobacteria</taxon>
        <taxon>Burkholderiales</taxon>
        <taxon>Oxalobacteraceae</taxon>
        <taxon>Herminiimonas</taxon>
    </lineage>
</organism>
<sequence>MSFLLELIEQYGLLFVFGNVLIEQLGAPVPAYPTLVITGALLGRGEYSGPMLLFIAVIAALIADFAWYQAGRRYGASVMARLCKISLSPDSCVRQTESIYVRYGPASLLVAKFIPGFASVASALAGAIGTRPAKFIVFDALGAALWSGSAIFLGSLFSSAVADLLDILASLGKWGILLVALALAVYIAKKWWQRRAFIKELRMARITVEELEQLLKTGNPPTIIDVRSELSRQTGRIPGAQILSDDDISALVVNTTTDSEVIIYCACPNEASAARLAKKLMQRGYTRVRPLTGGIDAWVAAGFSVDKN</sequence>
<keyword evidence="5 6" id="KW-0472">Membrane</keyword>
<dbReference type="OrthoDB" id="21108at2"/>
<feature type="transmembrane region" description="Helical" evidence="6">
    <location>
        <begin position="106"/>
        <end position="128"/>
    </location>
</feature>
<keyword evidence="9" id="KW-1185">Reference proteome</keyword>
<dbReference type="Pfam" id="PF00581">
    <property type="entry name" value="Rhodanese"/>
    <property type="match status" value="1"/>
</dbReference>
<dbReference type="GO" id="GO:0005737">
    <property type="term" value="C:cytoplasm"/>
    <property type="evidence" value="ECO:0007669"/>
    <property type="project" value="InterPro"/>
</dbReference>
<dbReference type="InterPro" id="IPR051311">
    <property type="entry name" value="DedA_domain"/>
</dbReference>
<feature type="transmembrane region" description="Helical" evidence="6">
    <location>
        <begin position="135"/>
        <end position="161"/>
    </location>
</feature>
<dbReference type="Pfam" id="PF09335">
    <property type="entry name" value="VTT_dom"/>
    <property type="match status" value="1"/>
</dbReference>
<comment type="subcellular location">
    <subcellularLocation>
        <location evidence="1">Cell membrane</location>
        <topology evidence="1">Multi-pass membrane protein</topology>
    </subcellularLocation>
</comment>
<proteinExistence type="predicted"/>
<dbReference type="AlphaFoldDB" id="A0A4R6G8X0"/>
<gene>
    <name evidence="8" type="ORF">EV677_2370</name>
</gene>
<dbReference type="InterPro" id="IPR023695">
    <property type="entry name" value="Thiosulf_sulfurTrfase"/>
</dbReference>
<evidence type="ECO:0000256" key="2">
    <source>
        <dbReference type="ARBA" id="ARBA00022475"/>
    </source>
</evidence>
<keyword evidence="4 6" id="KW-1133">Transmembrane helix</keyword>
<dbReference type="InterPro" id="IPR032816">
    <property type="entry name" value="VTT_dom"/>
</dbReference>
<evidence type="ECO:0000256" key="6">
    <source>
        <dbReference type="SAM" id="Phobius"/>
    </source>
</evidence>
<dbReference type="Gene3D" id="3.40.250.10">
    <property type="entry name" value="Rhodanese-like domain"/>
    <property type="match status" value="1"/>
</dbReference>
<evidence type="ECO:0000256" key="3">
    <source>
        <dbReference type="ARBA" id="ARBA00022692"/>
    </source>
</evidence>
<feature type="transmembrane region" description="Helical" evidence="6">
    <location>
        <begin position="167"/>
        <end position="188"/>
    </location>
</feature>
<keyword evidence="3 6" id="KW-0812">Transmembrane</keyword>
<dbReference type="InterPro" id="IPR036873">
    <property type="entry name" value="Rhodanese-like_dom_sf"/>
</dbReference>
<evidence type="ECO:0000256" key="1">
    <source>
        <dbReference type="ARBA" id="ARBA00004651"/>
    </source>
</evidence>
<dbReference type="PANTHER" id="PTHR42709">
    <property type="entry name" value="ALKALINE PHOSPHATASE LIKE PROTEIN"/>
    <property type="match status" value="1"/>
</dbReference>
<reference evidence="8 9" key="1">
    <citation type="submission" date="2019-03" db="EMBL/GenBank/DDBJ databases">
        <title>Genomic Encyclopedia of Type Strains, Phase IV (KMG-IV): sequencing the most valuable type-strain genomes for metagenomic binning, comparative biology and taxonomic classification.</title>
        <authorList>
            <person name="Goeker M."/>
        </authorList>
    </citation>
    <scope>NUCLEOTIDE SEQUENCE [LARGE SCALE GENOMIC DNA]</scope>
    <source>
        <strain evidence="8 9">DSM 18555</strain>
    </source>
</reference>
<keyword evidence="2" id="KW-1003">Cell membrane</keyword>
<feature type="transmembrane region" description="Helical" evidence="6">
    <location>
        <begin position="51"/>
        <end position="70"/>
    </location>
</feature>
<dbReference type="InterPro" id="IPR001763">
    <property type="entry name" value="Rhodanese-like_dom"/>
</dbReference>
<dbReference type="GO" id="GO:0004792">
    <property type="term" value="F:thiosulfate-cyanide sulfurtransferase activity"/>
    <property type="evidence" value="ECO:0007669"/>
    <property type="project" value="InterPro"/>
</dbReference>
<dbReference type="Proteomes" id="UP000294737">
    <property type="component" value="Unassembled WGS sequence"/>
</dbReference>
<feature type="domain" description="Rhodanese" evidence="7">
    <location>
        <begin position="217"/>
        <end position="307"/>
    </location>
</feature>
<dbReference type="EMBL" id="SNWF01000005">
    <property type="protein sequence ID" value="TDN90294.1"/>
    <property type="molecule type" value="Genomic_DNA"/>
</dbReference>
<dbReference type="PROSITE" id="PS50206">
    <property type="entry name" value="RHODANESE_3"/>
    <property type="match status" value="1"/>
</dbReference>
<name>A0A4R6G8X0_9BURK</name>
<evidence type="ECO:0000259" key="7">
    <source>
        <dbReference type="PROSITE" id="PS50206"/>
    </source>
</evidence>
<evidence type="ECO:0000256" key="4">
    <source>
        <dbReference type="ARBA" id="ARBA00022989"/>
    </source>
</evidence>
<evidence type="ECO:0000313" key="8">
    <source>
        <dbReference type="EMBL" id="TDN90294.1"/>
    </source>
</evidence>
<dbReference type="SMART" id="SM00450">
    <property type="entry name" value="RHOD"/>
    <property type="match status" value="1"/>
</dbReference>
<dbReference type="RefSeq" id="WP_112992343.1">
    <property type="nucleotide sequence ID" value="NZ_PTLZ01000002.1"/>
</dbReference>
<accession>A0A4R6G8X0</accession>
<dbReference type="CDD" id="cd01444">
    <property type="entry name" value="GlpE_ST"/>
    <property type="match status" value="1"/>
</dbReference>
<dbReference type="PANTHER" id="PTHR42709:SF6">
    <property type="entry name" value="UNDECAPRENYL PHOSPHATE TRANSPORTER A"/>
    <property type="match status" value="1"/>
</dbReference>
<evidence type="ECO:0000256" key="5">
    <source>
        <dbReference type="ARBA" id="ARBA00023136"/>
    </source>
</evidence>
<evidence type="ECO:0000313" key="9">
    <source>
        <dbReference type="Proteomes" id="UP000294737"/>
    </source>
</evidence>
<protein>
    <submittedName>
        <fullName evidence="8">Membrane protein DedA with SNARE-associated domain</fullName>
    </submittedName>
</protein>
<comment type="caution">
    <text evidence="8">The sequence shown here is derived from an EMBL/GenBank/DDBJ whole genome shotgun (WGS) entry which is preliminary data.</text>
</comment>
<dbReference type="SUPFAM" id="SSF52821">
    <property type="entry name" value="Rhodanese/Cell cycle control phosphatase"/>
    <property type="match status" value="1"/>
</dbReference>